<gene>
    <name evidence="1" type="ORF">UTRI_10250</name>
</gene>
<protein>
    <submittedName>
        <fullName evidence="1">Uncharacterized protein</fullName>
    </submittedName>
</protein>
<reference evidence="1 2" key="1">
    <citation type="submission" date="2018-03" db="EMBL/GenBank/DDBJ databases">
        <authorList>
            <person name="Guldener U."/>
        </authorList>
    </citation>
    <scope>NUCLEOTIDE SEQUENCE [LARGE SCALE GENOMIC DNA]</scope>
    <source>
        <strain evidence="1 2">NBRC100155</strain>
    </source>
</reference>
<dbReference type="AlphaFoldDB" id="A0A5C3EK36"/>
<dbReference type="EMBL" id="OOIN01000035">
    <property type="protein sequence ID" value="SPO30842.1"/>
    <property type="molecule type" value="Genomic_DNA"/>
</dbReference>
<accession>A0A5C3EK36</accession>
<sequence>MSGFERSTANMRMATALRAISSLDTQSAAEIMHNQVKFDLFCKWLDYSHIAQHPQQGMAFGGPGAFTAAGLAINHAEATKPHLVNPHSRGAISCSNATPQAKRNPVPRRLELAFASTLHRSHTHTFSPTCPQCFLAFDDKPDNP</sequence>
<proteinExistence type="predicted"/>
<organism evidence="1 2">
    <name type="scientific">Ustilago trichophora</name>
    <dbReference type="NCBI Taxonomy" id="86804"/>
    <lineage>
        <taxon>Eukaryota</taxon>
        <taxon>Fungi</taxon>
        <taxon>Dikarya</taxon>
        <taxon>Basidiomycota</taxon>
        <taxon>Ustilaginomycotina</taxon>
        <taxon>Ustilaginomycetes</taxon>
        <taxon>Ustilaginales</taxon>
        <taxon>Ustilaginaceae</taxon>
        <taxon>Ustilago</taxon>
    </lineage>
</organism>
<evidence type="ECO:0000313" key="2">
    <source>
        <dbReference type="Proteomes" id="UP000324022"/>
    </source>
</evidence>
<dbReference type="Proteomes" id="UP000324022">
    <property type="component" value="Unassembled WGS sequence"/>
</dbReference>
<name>A0A5C3EK36_9BASI</name>
<keyword evidence="2" id="KW-1185">Reference proteome</keyword>
<evidence type="ECO:0000313" key="1">
    <source>
        <dbReference type="EMBL" id="SPO30842.1"/>
    </source>
</evidence>